<feature type="compositionally biased region" description="Basic and acidic residues" evidence="4">
    <location>
        <begin position="1"/>
        <end position="17"/>
    </location>
</feature>
<dbReference type="GO" id="GO:0003723">
    <property type="term" value="F:RNA binding"/>
    <property type="evidence" value="ECO:0007669"/>
    <property type="project" value="InterPro"/>
</dbReference>
<comment type="subcellular location">
    <subcellularLocation>
        <location evidence="1">Nucleus</location>
        <location evidence="1">Nucleolus</location>
    </subcellularLocation>
</comment>
<evidence type="ECO:0000313" key="7">
    <source>
        <dbReference type="Proteomes" id="UP000756921"/>
    </source>
</evidence>
<feature type="compositionally biased region" description="Acidic residues" evidence="4">
    <location>
        <begin position="77"/>
        <end position="96"/>
    </location>
</feature>
<dbReference type="SMART" id="SM00544">
    <property type="entry name" value="MA3"/>
    <property type="match status" value="1"/>
</dbReference>
<feature type="region of interest" description="Disordered" evidence="4">
    <location>
        <begin position="1"/>
        <end position="136"/>
    </location>
</feature>
<dbReference type="InterPro" id="IPR003890">
    <property type="entry name" value="MIF4G-like_typ-3"/>
</dbReference>
<sequence length="867" mass="97262">MRQREHTGPQLPKELRDQFGGGAPTRKRSHVYSGPVNRKDRRKAERDAKKSHKQQKPNRSSSHNALARARVQREAEPQDEEEQEEEDVPDWSDEVEPAQPPARTAQVPAKGILKKAQAAPTIVTEASPPPSAKVPRIVKDRLAQDDAEIAALEKKLGMKRRKKKSEGHDDGLDDIFGDLGDFDSDEDDLRPNPTKRKRHQDEEWLANKRRKALGGSAEAAQDEDSDLDGLDSDAVDSEEGSADEEGEEELKNDDDSEEDAAYGNGSDFGDFDSKGDEEDEEGEEDEEDAPPPPRVRENPYVAPVPAGTAPAKYIPPALRAPPSSDAEALARLRRQTQGLFNRLSDANMMSIVKDIEKLYQNNPRGYVTTTLIDLLIGMLADPTMLIDTFLILHAGFIAAIYKIVGPDFGAQMLERIVLEFDRNYQPNKDGSGKHTTNLTSVLAELYCLQVVGCKLIFDYIKLFLDELSDINTELLLRIVRVSGSQLRQDDPSSLKDIVILLQKSVARVGEKNLPVRTKFMIETINDLKNNRMKTGVAASAIVREHTISMKKQLGTLNTRNLKGGEPLRIGLADIRDTDKKGKWWLVGASWRSNMAGETQDKKNEDEDEEHVEVPDTGDDGEVDLLQLAKEQRMNTDIRRAIFVTVMSSSDYQDAHIRLLKLRLKKAEEVEIPRVILHCAGCEDLYNPYYTALARKFCTDHKSRKTFQFALWDIFRKLGEKKHDDDASDDEDDLESDMSLRRIVTLGKLYGTLIANGDLSIVGLKTLNFPYLKPKTKTMVEVMLVTIIMESQKGHKGKRSEKALLNVFINVDAVPEMITGLQYVVKKVVSKTEITANNKEKETVKWACKVIMGLLERLMASTTVDEDQ</sequence>
<accession>A0A9P6KNU0</accession>
<dbReference type="Proteomes" id="UP000756921">
    <property type="component" value="Unassembled WGS sequence"/>
</dbReference>
<reference evidence="6" key="1">
    <citation type="journal article" date="2020" name="Mol. Plant Microbe Interact.">
        <title>Genome Sequence of the Biocontrol Agent Coniothyrium minitans strain Conio (IMI 134523).</title>
        <authorList>
            <person name="Patel D."/>
            <person name="Shittu T.A."/>
            <person name="Baroncelli R."/>
            <person name="Muthumeenakshi S."/>
            <person name="Osborne T.H."/>
            <person name="Janganan T.K."/>
            <person name="Sreenivasaprasad S."/>
        </authorList>
    </citation>
    <scope>NUCLEOTIDE SEQUENCE</scope>
    <source>
        <strain evidence="6">Conio</strain>
    </source>
</reference>
<dbReference type="OrthoDB" id="361797at2759"/>
<dbReference type="Pfam" id="PF02854">
    <property type="entry name" value="MIF4G"/>
    <property type="match status" value="1"/>
</dbReference>
<dbReference type="PANTHER" id="PTHR18034:SF4">
    <property type="entry name" value="NUCLEOLAR MIF4G DOMAIN-CONTAINING PROTEIN 1"/>
    <property type="match status" value="1"/>
</dbReference>
<comment type="caution">
    <text evidence="6">The sequence shown here is derived from an EMBL/GenBank/DDBJ whole genome shotgun (WGS) entry which is preliminary data.</text>
</comment>
<dbReference type="GO" id="GO:0042274">
    <property type="term" value="P:ribosomal small subunit biogenesis"/>
    <property type="evidence" value="ECO:0007669"/>
    <property type="project" value="TreeGrafter"/>
</dbReference>
<dbReference type="EMBL" id="WJXW01000009">
    <property type="protein sequence ID" value="KAF9733091.1"/>
    <property type="molecule type" value="Genomic_DNA"/>
</dbReference>
<organism evidence="6 7">
    <name type="scientific">Paraphaeosphaeria minitans</name>
    <dbReference type="NCBI Taxonomy" id="565426"/>
    <lineage>
        <taxon>Eukaryota</taxon>
        <taxon>Fungi</taxon>
        <taxon>Dikarya</taxon>
        <taxon>Ascomycota</taxon>
        <taxon>Pezizomycotina</taxon>
        <taxon>Dothideomycetes</taxon>
        <taxon>Pleosporomycetidae</taxon>
        <taxon>Pleosporales</taxon>
        <taxon>Massarineae</taxon>
        <taxon>Didymosphaeriaceae</taxon>
        <taxon>Paraphaeosphaeria</taxon>
    </lineage>
</organism>
<proteinExistence type="inferred from homology"/>
<keyword evidence="3" id="KW-0539">Nucleus</keyword>
<feature type="region of interest" description="Disordered" evidence="4">
    <location>
        <begin position="595"/>
        <end position="618"/>
    </location>
</feature>
<gene>
    <name evidence="6" type="ORF">PMIN01_08773</name>
</gene>
<dbReference type="Gene3D" id="1.25.40.180">
    <property type="match status" value="1"/>
</dbReference>
<dbReference type="SMART" id="SM00543">
    <property type="entry name" value="MIF4G"/>
    <property type="match status" value="1"/>
</dbReference>
<feature type="region of interest" description="Disordered" evidence="4">
    <location>
        <begin position="154"/>
        <end position="308"/>
    </location>
</feature>
<dbReference type="FunFam" id="1.25.40.180:FF:000050">
    <property type="entry name" value="Nuclear protein (Sgd1), putative"/>
    <property type="match status" value="1"/>
</dbReference>
<name>A0A9P6KNU0_9PLEO</name>
<dbReference type="GO" id="GO:0005730">
    <property type="term" value="C:nucleolus"/>
    <property type="evidence" value="ECO:0007669"/>
    <property type="project" value="UniProtKB-SubCell"/>
</dbReference>
<feature type="domain" description="MI" evidence="5">
    <location>
        <begin position="636"/>
        <end position="768"/>
    </location>
</feature>
<feature type="compositionally biased region" description="Acidic residues" evidence="4">
    <location>
        <begin position="220"/>
        <end position="260"/>
    </location>
</feature>
<evidence type="ECO:0000256" key="2">
    <source>
        <dbReference type="ARBA" id="ARBA00006856"/>
    </source>
</evidence>
<dbReference type="SUPFAM" id="SSF48371">
    <property type="entry name" value="ARM repeat"/>
    <property type="match status" value="1"/>
</dbReference>
<dbReference type="InterPro" id="IPR003891">
    <property type="entry name" value="Initiation_fac_eIF4g_MI"/>
</dbReference>
<feature type="compositionally biased region" description="Acidic residues" evidence="4">
    <location>
        <begin position="171"/>
        <end position="188"/>
    </location>
</feature>
<evidence type="ECO:0000313" key="6">
    <source>
        <dbReference type="EMBL" id="KAF9733091.1"/>
    </source>
</evidence>
<dbReference type="InterPro" id="IPR050781">
    <property type="entry name" value="CWC22_splicing_factor"/>
</dbReference>
<dbReference type="PANTHER" id="PTHR18034">
    <property type="entry name" value="CELL CYCLE CONTROL PROTEIN CWF22-RELATED"/>
    <property type="match status" value="1"/>
</dbReference>
<protein>
    <submittedName>
        <fullName evidence="6">MIF4G domain-containing protein</fullName>
    </submittedName>
</protein>
<keyword evidence="7" id="KW-1185">Reference proteome</keyword>
<dbReference type="InterPro" id="IPR016024">
    <property type="entry name" value="ARM-type_fold"/>
</dbReference>
<evidence type="ECO:0000256" key="3">
    <source>
        <dbReference type="ARBA" id="ARBA00023242"/>
    </source>
</evidence>
<evidence type="ECO:0000259" key="5">
    <source>
        <dbReference type="PROSITE" id="PS51366"/>
    </source>
</evidence>
<dbReference type="Pfam" id="PF02847">
    <property type="entry name" value="MA3"/>
    <property type="match status" value="1"/>
</dbReference>
<evidence type="ECO:0000256" key="1">
    <source>
        <dbReference type="ARBA" id="ARBA00004604"/>
    </source>
</evidence>
<feature type="compositionally biased region" description="Acidic residues" evidence="4">
    <location>
        <begin position="605"/>
        <end position="618"/>
    </location>
</feature>
<dbReference type="PROSITE" id="PS51366">
    <property type="entry name" value="MI"/>
    <property type="match status" value="1"/>
</dbReference>
<feature type="compositionally biased region" description="Acidic residues" evidence="4">
    <location>
        <begin position="275"/>
        <end position="289"/>
    </location>
</feature>
<dbReference type="AlphaFoldDB" id="A0A9P6KNU0"/>
<evidence type="ECO:0000256" key="4">
    <source>
        <dbReference type="SAM" id="MobiDB-lite"/>
    </source>
</evidence>
<comment type="similarity">
    <text evidence="2">Belongs to the CWC22 family.</text>
</comment>